<name>A0A8X7QFI5_BRACI</name>
<sequence length="112" mass="11891">MDTRQRDKEKEKEKDVPPGERTPKGTKRTKSRRGKEVAGASVPVVGDGTNPTQVLPAQTGLVNNETGEPLGPILPTEVQVDNLGEQQELGCEEEGESSHAGDQPGHTNSGHG</sequence>
<feature type="compositionally biased region" description="Polar residues" evidence="1">
    <location>
        <begin position="49"/>
        <end position="66"/>
    </location>
</feature>
<organism evidence="2 3">
    <name type="scientific">Brassica carinata</name>
    <name type="common">Ethiopian mustard</name>
    <name type="synonym">Abyssinian cabbage</name>
    <dbReference type="NCBI Taxonomy" id="52824"/>
    <lineage>
        <taxon>Eukaryota</taxon>
        <taxon>Viridiplantae</taxon>
        <taxon>Streptophyta</taxon>
        <taxon>Embryophyta</taxon>
        <taxon>Tracheophyta</taxon>
        <taxon>Spermatophyta</taxon>
        <taxon>Magnoliopsida</taxon>
        <taxon>eudicotyledons</taxon>
        <taxon>Gunneridae</taxon>
        <taxon>Pentapetalae</taxon>
        <taxon>rosids</taxon>
        <taxon>malvids</taxon>
        <taxon>Brassicales</taxon>
        <taxon>Brassicaceae</taxon>
        <taxon>Brassiceae</taxon>
        <taxon>Brassica</taxon>
    </lineage>
</organism>
<comment type="caution">
    <text evidence="2">The sequence shown here is derived from an EMBL/GenBank/DDBJ whole genome shotgun (WGS) entry which is preliminary data.</text>
</comment>
<reference evidence="2 3" key="1">
    <citation type="submission" date="2020-02" db="EMBL/GenBank/DDBJ databases">
        <authorList>
            <person name="Ma Q."/>
            <person name="Huang Y."/>
            <person name="Song X."/>
            <person name="Pei D."/>
        </authorList>
    </citation>
    <scope>NUCLEOTIDE SEQUENCE [LARGE SCALE GENOMIC DNA]</scope>
    <source>
        <strain evidence="2">Sxm20200214</strain>
        <tissue evidence="2">Leaf</tissue>
    </source>
</reference>
<accession>A0A8X7QFI5</accession>
<dbReference type="Proteomes" id="UP000886595">
    <property type="component" value="Unassembled WGS sequence"/>
</dbReference>
<dbReference type="EMBL" id="JAAMPC010000014">
    <property type="protein sequence ID" value="KAG2267168.1"/>
    <property type="molecule type" value="Genomic_DNA"/>
</dbReference>
<feature type="compositionally biased region" description="Basic residues" evidence="1">
    <location>
        <begin position="24"/>
        <end position="33"/>
    </location>
</feature>
<keyword evidence="3" id="KW-1185">Reference proteome</keyword>
<proteinExistence type="predicted"/>
<feature type="compositionally biased region" description="Basic and acidic residues" evidence="1">
    <location>
        <begin position="1"/>
        <end position="23"/>
    </location>
</feature>
<evidence type="ECO:0000256" key="1">
    <source>
        <dbReference type="SAM" id="MobiDB-lite"/>
    </source>
</evidence>
<feature type="region of interest" description="Disordered" evidence="1">
    <location>
        <begin position="1"/>
        <end position="112"/>
    </location>
</feature>
<evidence type="ECO:0000313" key="3">
    <source>
        <dbReference type="Proteomes" id="UP000886595"/>
    </source>
</evidence>
<dbReference type="AlphaFoldDB" id="A0A8X7QFI5"/>
<evidence type="ECO:0000313" key="2">
    <source>
        <dbReference type="EMBL" id="KAG2267168.1"/>
    </source>
</evidence>
<gene>
    <name evidence="2" type="ORF">Bca52824_074247</name>
</gene>
<evidence type="ECO:0008006" key="4">
    <source>
        <dbReference type="Google" id="ProtNLM"/>
    </source>
</evidence>
<protein>
    <recommendedName>
        <fullName evidence="4">GAGE domain-containing protein</fullName>
    </recommendedName>
</protein>